<name>A0A9R1UVN9_LACSA</name>
<gene>
    <name evidence="1" type="ORF">LSAT_V11C700368050</name>
</gene>
<evidence type="ECO:0000313" key="1">
    <source>
        <dbReference type="EMBL" id="KAJ0194626.1"/>
    </source>
</evidence>
<accession>A0A9R1UVN9</accession>
<dbReference type="EMBL" id="NBSK02000007">
    <property type="protein sequence ID" value="KAJ0194626.1"/>
    <property type="molecule type" value="Genomic_DNA"/>
</dbReference>
<dbReference type="PANTHER" id="PTHR45786">
    <property type="entry name" value="DNA BINDING PROTEIN-LIKE"/>
    <property type="match status" value="1"/>
</dbReference>
<proteinExistence type="predicted"/>
<sequence>MFSMDQRTSTSRSHDLQIIEFLKDILDSNNALVKSYRMVRDTLHENPCANLKLRLIGNREQDGRTYNLPSSSEVATLVFGDICDSIEKRDIVVQTSSGLLKRISELHPSYPTLQYPLLFPYGDGGYRVDILYRGITSSSNSKRPTYTMREFLA</sequence>
<dbReference type="Proteomes" id="UP000235145">
    <property type="component" value="Unassembled WGS sequence"/>
</dbReference>
<evidence type="ECO:0000313" key="2">
    <source>
        <dbReference type="Proteomes" id="UP000235145"/>
    </source>
</evidence>
<reference evidence="1 2" key="1">
    <citation type="journal article" date="2017" name="Nat. Commun.">
        <title>Genome assembly with in vitro proximity ligation data and whole-genome triplication in lettuce.</title>
        <authorList>
            <person name="Reyes-Chin-Wo S."/>
            <person name="Wang Z."/>
            <person name="Yang X."/>
            <person name="Kozik A."/>
            <person name="Arikit S."/>
            <person name="Song C."/>
            <person name="Xia L."/>
            <person name="Froenicke L."/>
            <person name="Lavelle D.O."/>
            <person name="Truco M.J."/>
            <person name="Xia R."/>
            <person name="Zhu S."/>
            <person name="Xu C."/>
            <person name="Xu H."/>
            <person name="Xu X."/>
            <person name="Cox K."/>
            <person name="Korf I."/>
            <person name="Meyers B.C."/>
            <person name="Michelmore R.W."/>
        </authorList>
    </citation>
    <scope>NUCLEOTIDE SEQUENCE [LARGE SCALE GENOMIC DNA]</scope>
    <source>
        <strain evidence="2">cv. Salinas</strain>
        <tissue evidence="1">Seedlings</tissue>
    </source>
</reference>
<dbReference type="PANTHER" id="PTHR45786:SF66">
    <property type="entry name" value="HOOK MOTIF PROTEIN, PUTATIVE-RELATED"/>
    <property type="match status" value="1"/>
</dbReference>
<comment type="caution">
    <text evidence="1">The sequence shown here is derived from an EMBL/GenBank/DDBJ whole genome shotgun (WGS) entry which is preliminary data.</text>
</comment>
<protein>
    <recommendedName>
        <fullName evidence="3">Helitron helicase-like domain-containing protein</fullName>
    </recommendedName>
</protein>
<organism evidence="1 2">
    <name type="scientific">Lactuca sativa</name>
    <name type="common">Garden lettuce</name>
    <dbReference type="NCBI Taxonomy" id="4236"/>
    <lineage>
        <taxon>Eukaryota</taxon>
        <taxon>Viridiplantae</taxon>
        <taxon>Streptophyta</taxon>
        <taxon>Embryophyta</taxon>
        <taxon>Tracheophyta</taxon>
        <taxon>Spermatophyta</taxon>
        <taxon>Magnoliopsida</taxon>
        <taxon>eudicotyledons</taxon>
        <taxon>Gunneridae</taxon>
        <taxon>Pentapetalae</taxon>
        <taxon>asterids</taxon>
        <taxon>campanulids</taxon>
        <taxon>Asterales</taxon>
        <taxon>Asteraceae</taxon>
        <taxon>Cichorioideae</taxon>
        <taxon>Cichorieae</taxon>
        <taxon>Lactucinae</taxon>
        <taxon>Lactuca</taxon>
    </lineage>
</organism>
<dbReference type="AlphaFoldDB" id="A0A9R1UVN9"/>
<keyword evidence="2" id="KW-1185">Reference proteome</keyword>
<evidence type="ECO:0008006" key="3">
    <source>
        <dbReference type="Google" id="ProtNLM"/>
    </source>
</evidence>